<dbReference type="Pfam" id="PF07963">
    <property type="entry name" value="N_methyl"/>
    <property type="match status" value="1"/>
</dbReference>
<evidence type="ECO:0000256" key="4">
    <source>
        <dbReference type="SAM" id="Phobius"/>
    </source>
</evidence>
<dbReference type="OrthoDB" id="115249at2"/>
<dbReference type="SUPFAM" id="SSF54523">
    <property type="entry name" value="Pili subunits"/>
    <property type="match status" value="1"/>
</dbReference>
<dbReference type="Pfam" id="PF00114">
    <property type="entry name" value="Pilin"/>
    <property type="match status" value="1"/>
</dbReference>
<reference evidence="5 6" key="2">
    <citation type="journal article" date="2011" name="J. Bacteriol.">
        <title>Genomes of three methylotrophs from a single niche uncover genetic and metabolic divergence of Methylophilaceae.</title>
        <authorList>
            <person name="Lapidus A."/>
            <person name="Clum A."/>
            <person name="Labutti K."/>
            <person name="Kaluzhnaya M.G."/>
            <person name="Lim S."/>
            <person name="Beck D.A."/>
            <person name="Glavina Del Rio T."/>
            <person name="Nolan M."/>
            <person name="Mavromatis K."/>
            <person name="Huntemann M."/>
            <person name="Lucas S."/>
            <person name="Lidstrom M.E."/>
            <person name="Ivanova N."/>
            <person name="Chistoserdova L."/>
        </authorList>
    </citation>
    <scope>NUCLEOTIDE SEQUENCE [LARGE SCALE GENOMIC DNA]</scope>
    <source>
        <strain evidence="6">JLW8 / ATCC BAA-1282 / DSM 17540</strain>
    </source>
</reference>
<keyword evidence="4" id="KW-0472">Membrane</keyword>
<organism evidence="5 6">
    <name type="scientific">Methylotenera mobilis (strain JLW8 / ATCC BAA-1282 / DSM 17540)</name>
    <dbReference type="NCBI Taxonomy" id="583345"/>
    <lineage>
        <taxon>Bacteria</taxon>
        <taxon>Pseudomonadati</taxon>
        <taxon>Pseudomonadota</taxon>
        <taxon>Betaproteobacteria</taxon>
        <taxon>Nitrosomonadales</taxon>
        <taxon>Methylophilaceae</taxon>
        <taxon>Methylotenera</taxon>
    </lineage>
</organism>
<keyword evidence="2" id="KW-0488">Methylation</keyword>
<dbReference type="InterPro" id="IPR045584">
    <property type="entry name" value="Pilin-like"/>
</dbReference>
<evidence type="ECO:0000256" key="2">
    <source>
        <dbReference type="ARBA" id="ARBA00022481"/>
    </source>
</evidence>
<name>C6WWV6_METML</name>
<dbReference type="InterPro" id="IPR001082">
    <property type="entry name" value="Pilin"/>
</dbReference>
<dbReference type="AlphaFoldDB" id="C6WWV6"/>
<keyword evidence="4" id="KW-1133">Transmembrane helix</keyword>
<dbReference type="GO" id="GO:0007155">
    <property type="term" value="P:cell adhesion"/>
    <property type="evidence" value="ECO:0007669"/>
    <property type="project" value="InterPro"/>
</dbReference>
<dbReference type="InterPro" id="IPR012902">
    <property type="entry name" value="N_methyl_site"/>
</dbReference>
<proteinExistence type="inferred from homology"/>
<keyword evidence="6" id="KW-1185">Reference proteome</keyword>
<evidence type="ECO:0000256" key="1">
    <source>
        <dbReference type="ARBA" id="ARBA00005233"/>
    </source>
</evidence>
<comment type="similarity">
    <text evidence="1 3">Belongs to the N-Me-Phe pilin family.</text>
</comment>
<dbReference type="PROSITE" id="PS00409">
    <property type="entry name" value="PROKAR_NTER_METHYL"/>
    <property type="match status" value="1"/>
</dbReference>
<keyword evidence="4" id="KW-0812">Transmembrane</keyword>
<dbReference type="KEGG" id="mmb:Mmol_1501"/>
<dbReference type="eggNOG" id="COG4969">
    <property type="taxonomic scope" value="Bacteria"/>
</dbReference>
<evidence type="ECO:0000313" key="5">
    <source>
        <dbReference type="EMBL" id="ACT48405.1"/>
    </source>
</evidence>
<reference evidence="6" key="1">
    <citation type="submission" date="2009-07" db="EMBL/GenBank/DDBJ databases">
        <title>Complete sequence of Methylotenera mobilis JLW8.</title>
        <authorList>
            <consortium name="US DOE Joint Genome Institute"/>
            <person name="Lucas S."/>
            <person name="Copeland A."/>
            <person name="Lapidus A."/>
            <person name="Glavina del Rio T."/>
            <person name="Tice H."/>
            <person name="Bruce D."/>
            <person name="Goodwin L."/>
            <person name="Pitluck S."/>
            <person name="LaButti K.M."/>
            <person name="Clum A."/>
            <person name="Larimer F."/>
            <person name="Land M."/>
            <person name="Hauser L."/>
            <person name="Kyrpides N."/>
            <person name="Mikhailova N."/>
            <person name="Kayluzhnaya M."/>
            <person name="Chistoserdova L."/>
        </authorList>
    </citation>
    <scope>NUCLEOTIDE SEQUENCE [LARGE SCALE GENOMIC DNA]</scope>
    <source>
        <strain evidence="6">JLW8 / ATCC BAA-1282 / DSM 17540</strain>
    </source>
</reference>
<protein>
    <submittedName>
        <fullName evidence="5">P(-)rp(+) fimbrial protein</fullName>
    </submittedName>
</protein>
<dbReference type="GO" id="GO:0009289">
    <property type="term" value="C:pilus"/>
    <property type="evidence" value="ECO:0007669"/>
    <property type="project" value="InterPro"/>
</dbReference>
<accession>C6WWV6</accession>
<dbReference type="HOGENOM" id="CLU_091705_4_0_4"/>
<evidence type="ECO:0000313" key="6">
    <source>
        <dbReference type="Proteomes" id="UP000002742"/>
    </source>
</evidence>
<keyword evidence="3" id="KW-0281">Fimbrium</keyword>
<dbReference type="NCBIfam" id="TIGR02532">
    <property type="entry name" value="IV_pilin_GFxxxE"/>
    <property type="match status" value="1"/>
</dbReference>
<dbReference type="Proteomes" id="UP000002742">
    <property type="component" value="Chromosome"/>
</dbReference>
<feature type="transmembrane region" description="Helical" evidence="4">
    <location>
        <begin position="30"/>
        <end position="48"/>
    </location>
</feature>
<dbReference type="STRING" id="583345.Mmol_1501"/>
<gene>
    <name evidence="5" type="ordered locus">Mmol_1501</name>
</gene>
<dbReference type="Gene3D" id="3.30.700.10">
    <property type="entry name" value="Glycoprotein, Type 4 Pilin"/>
    <property type="match status" value="1"/>
</dbReference>
<evidence type="ECO:0000256" key="3">
    <source>
        <dbReference type="RuleBase" id="RU000389"/>
    </source>
</evidence>
<sequence>MFNYPVTEYQADTNQTVGCATRPAQRGFSLIEMMAIVVIMGILAMVAIPSSMGRIIKEQITAALPLADIAKAPIAAAWATSQVMLADNAAADLPSSDKVVSNFISDTKIENGVIHMTFGNKAHPKIKDKVLSLRPAVIEESKVVPVAWVCGNAKAPDNMVVKGENKTNIPDEYLPRLCR</sequence>
<dbReference type="EMBL" id="CP001672">
    <property type="protein sequence ID" value="ACT48405.1"/>
    <property type="molecule type" value="Genomic_DNA"/>
</dbReference>
<dbReference type="RefSeq" id="WP_015832440.1">
    <property type="nucleotide sequence ID" value="NC_012968.1"/>
</dbReference>